<dbReference type="GO" id="GO:0046872">
    <property type="term" value="F:metal ion binding"/>
    <property type="evidence" value="ECO:0007669"/>
    <property type="project" value="UniProtKB-UniRule"/>
</dbReference>
<dbReference type="NCBIfam" id="TIGR01163">
    <property type="entry name" value="rpe"/>
    <property type="match status" value="1"/>
</dbReference>
<comment type="pathway">
    <text evidence="10">Carbohydrate degradation.</text>
</comment>
<gene>
    <name evidence="10" type="primary">rpe</name>
    <name evidence="15" type="ordered locus">Palpr_2747</name>
</gene>
<comment type="cofactor">
    <cofactor evidence="3">
        <name>Co(2+)</name>
        <dbReference type="ChEBI" id="CHEBI:48828"/>
    </cofactor>
</comment>
<comment type="cofactor">
    <cofactor evidence="2">
        <name>Mn(2+)</name>
        <dbReference type="ChEBI" id="CHEBI:29035"/>
    </cofactor>
</comment>
<dbReference type="FunFam" id="3.20.20.70:FF:000004">
    <property type="entry name" value="Ribulose-phosphate 3-epimerase"/>
    <property type="match status" value="1"/>
</dbReference>
<dbReference type="KEGG" id="ppn:Palpr_2747"/>
<evidence type="ECO:0000256" key="6">
    <source>
        <dbReference type="ARBA" id="ARBA00009541"/>
    </source>
</evidence>
<keyword evidence="8 10" id="KW-0479">Metal-binding</keyword>
<dbReference type="EMBL" id="CP002345">
    <property type="protein sequence ID" value="ADQ80877.1"/>
    <property type="molecule type" value="Genomic_DNA"/>
</dbReference>
<feature type="active site" description="Proton donor" evidence="10 12">
    <location>
        <position position="175"/>
    </location>
</feature>
<evidence type="ECO:0000256" key="12">
    <source>
        <dbReference type="PIRSR" id="PIRSR001461-1"/>
    </source>
</evidence>
<evidence type="ECO:0000256" key="11">
    <source>
        <dbReference type="PIRNR" id="PIRNR001461"/>
    </source>
</evidence>
<dbReference type="PANTHER" id="PTHR11749">
    <property type="entry name" value="RIBULOSE-5-PHOSPHATE-3-EPIMERASE"/>
    <property type="match status" value="1"/>
</dbReference>
<evidence type="ECO:0000256" key="14">
    <source>
        <dbReference type="PIRSR" id="PIRSR001461-3"/>
    </source>
</evidence>
<keyword evidence="13" id="KW-0862">Zinc</keyword>
<dbReference type="HAMAP" id="MF_02227">
    <property type="entry name" value="RPE"/>
    <property type="match status" value="1"/>
</dbReference>
<evidence type="ECO:0000256" key="9">
    <source>
        <dbReference type="ARBA" id="ARBA00023235"/>
    </source>
</evidence>
<feature type="binding site" evidence="10 14">
    <location>
        <begin position="197"/>
        <end position="198"/>
    </location>
    <ligand>
        <name>substrate</name>
    </ligand>
</feature>
<dbReference type="NCBIfam" id="NF004076">
    <property type="entry name" value="PRK05581.1-4"/>
    <property type="match status" value="1"/>
</dbReference>
<dbReference type="InterPro" id="IPR013785">
    <property type="entry name" value="Aldolase_TIM"/>
</dbReference>
<dbReference type="SUPFAM" id="SSF51366">
    <property type="entry name" value="Ribulose-phoshate binding barrel"/>
    <property type="match status" value="1"/>
</dbReference>
<feature type="binding site" evidence="14">
    <location>
        <position position="177"/>
    </location>
    <ligand>
        <name>substrate</name>
    </ligand>
</feature>
<dbReference type="EC" id="5.1.3.1" evidence="7 10"/>
<protein>
    <recommendedName>
        <fullName evidence="7 10">Ribulose-phosphate 3-epimerase</fullName>
        <ecNumber evidence="7 10">5.1.3.1</ecNumber>
    </recommendedName>
</protein>
<keyword evidence="16" id="KW-1185">Reference proteome</keyword>
<dbReference type="OrthoDB" id="1645589at2"/>
<keyword evidence="9 10" id="KW-0413">Isomerase</keyword>
<feature type="active site" description="Proton acceptor" evidence="10 12">
    <location>
        <position position="35"/>
    </location>
</feature>
<dbReference type="InterPro" id="IPR026019">
    <property type="entry name" value="Ribul_P_3_epim"/>
</dbReference>
<evidence type="ECO:0000256" key="5">
    <source>
        <dbReference type="ARBA" id="ARBA00001954"/>
    </source>
</evidence>
<dbReference type="RefSeq" id="WP_013446246.1">
    <property type="nucleotide sequence ID" value="NC_014734.1"/>
</dbReference>
<reference key="1">
    <citation type="submission" date="2010-11" db="EMBL/GenBank/DDBJ databases">
        <title>The complete genome of Paludibacter propionicigenes DSM 17365.</title>
        <authorList>
            <consortium name="US DOE Joint Genome Institute (JGI-PGF)"/>
            <person name="Lucas S."/>
            <person name="Copeland A."/>
            <person name="Lapidus A."/>
            <person name="Bruce D."/>
            <person name="Goodwin L."/>
            <person name="Pitluck S."/>
            <person name="Kyrpides N."/>
            <person name="Mavromatis K."/>
            <person name="Ivanova N."/>
            <person name="Munk A.C."/>
            <person name="Brettin T."/>
            <person name="Detter J.C."/>
            <person name="Han C."/>
            <person name="Tapia R."/>
            <person name="Land M."/>
            <person name="Hauser L."/>
            <person name="Markowitz V."/>
            <person name="Cheng J.-F."/>
            <person name="Hugenholtz P."/>
            <person name="Woyke T."/>
            <person name="Wu D."/>
            <person name="Gronow S."/>
            <person name="Wellnitz S."/>
            <person name="Brambilla E."/>
            <person name="Klenk H.-P."/>
            <person name="Eisen J.A."/>
        </authorList>
    </citation>
    <scope>NUCLEOTIDE SEQUENCE</scope>
    <source>
        <strain>WB4</strain>
    </source>
</reference>
<dbReference type="eggNOG" id="COG0036">
    <property type="taxonomic scope" value="Bacteria"/>
</dbReference>
<feature type="binding site" evidence="10 13">
    <location>
        <position position="66"/>
    </location>
    <ligand>
        <name>a divalent metal cation</name>
        <dbReference type="ChEBI" id="CHEBI:60240"/>
    </ligand>
</feature>
<evidence type="ECO:0000256" key="1">
    <source>
        <dbReference type="ARBA" id="ARBA00001782"/>
    </source>
</evidence>
<dbReference type="InterPro" id="IPR011060">
    <property type="entry name" value="RibuloseP-bd_barrel"/>
</dbReference>
<organism evidence="15 16">
    <name type="scientific">Paludibacter propionicigenes (strain DSM 17365 / JCM 13257 / WB4)</name>
    <dbReference type="NCBI Taxonomy" id="694427"/>
    <lineage>
        <taxon>Bacteria</taxon>
        <taxon>Pseudomonadati</taxon>
        <taxon>Bacteroidota</taxon>
        <taxon>Bacteroidia</taxon>
        <taxon>Bacteroidales</taxon>
        <taxon>Paludibacteraceae</taxon>
        <taxon>Paludibacter</taxon>
    </lineage>
</organism>
<dbReference type="InterPro" id="IPR000056">
    <property type="entry name" value="Ribul_P_3_epim-like"/>
</dbReference>
<dbReference type="GO" id="GO:0006098">
    <property type="term" value="P:pentose-phosphate shunt"/>
    <property type="evidence" value="ECO:0007669"/>
    <property type="project" value="UniProtKB-UniRule"/>
</dbReference>
<comment type="similarity">
    <text evidence="6 10 11">Belongs to the ribulose-phosphate 3-epimerase family.</text>
</comment>
<dbReference type="AlphaFoldDB" id="E4T833"/>
<evidence type="ECO:0000313" key="15">
    <source>
        <dbReference type="EMBL" id="ADQ80877.1"/>
    </source>
</evidence>
<feature type="binding site" evidence="10 14">
    <location>
        <position position="8"/>
    </location>
    <ligand>
        <name>substrate</name>
    </ligand>
</feature>
<dbReference type="CDD" id="cd00429">
    <property type="entry name" value="RPE"/>
    <property type="match status" value="1"/>
</dbReference>
<feature type="binding site" evidence="10 14">
    <location>
        <begin position="142"/>
        <end position="145"/>
    </location>
    <ligand>
        <name>substrate</name>
    </ligand>
</feature>
<evidence type="ECO:0000256" key="2">
    <source>
        <dbReference type="ARBA" id="ARBA00001936"/>
    </source>
</evidence>
<feature type="binding site" evidence="10 14">
    <location>
        <position position="66"/>
    </location>
    <ligand>
        <name>substrate</name>
    </ligand>
</feature>
<feature type="binding site" evidence="10 13">
    <location>
        <position position="35"/>
    </location>
    <ligand>
        <name>a divalent metal cation</name>
        <dbReference type="ChEBI" id="CHEBI:60240"/>
    </ligand>
</feature>
<comment type="cofactor">
    <cofactor evidence="4">
        <name>Zn(2+)</name>
        <dbReference type="ChEBI" id="CHEBI:29105"/>
    </cofactor>
</comment>
<feature type="binding site" evidence="10 13">
    <location>
        <position position="175"/>
    </location>
    <ligand>
        <name>a divalent metal cation</name>
        <dbReference type="ChEBI" id="CHEBI:60240"/>
    </ligand>
</feature>
<accession>E4T833</accession>
<dbReference type="GO" id="GO:0005737">
    <property type="term" value="C:cytoplasm"/>
    <property type="evidence" value="ECO:0007669"/>
    <property type="project" value="UniProtKB-ARBA"/>
</dbReference>
<keyword evidence="10 11" id="KW-0119">Carbohydrate metabolism</keyword>
<dbReference type="Gene3D" id="3.20.20.70">
    <property type="entry name" value="Aldolase class I"/>
    <property type="match status" value="1"/>
</dbReference>
<reference evidence="15 16" key="2">
    <citation type="journal article" date="2011" name="Stand. Genomic Sci.">
        <title>Complete genome sequence of Paludibacter propionicigenes type strain (WB4).</title>
        <authorList>
            <person name="Gronow S."/>
            <person name="Munk C."/>
            <person name="Lapidus A."/>
            <person name="Nolan M."/>
            <person name="Lucas S."/>
            <person name="Hammon N."/>
            <person name="Deshpande S."/>
            <person name="Cheng J.F."/>
            <person name="Tapia R."/>
            <person name="Han C."/>
            <person name="Goodwin L."/>
            <person name="Pitluck S."/>
            <person name="Liolios K."/>
            <person name="Ivanova N."/>
            <person name="Mavromatis K."/>
            <person name="Mikhailova N."/>
            <person name="Pati A."/>
            <person name="Chen A."/>
            <person name="Palaniappan K."/>
            <person name="Land M."/>
            <person name="Hauser L."/>
            <person name="Chang Y.J."/>
            <person name="Jeffries C.D."/>
            <person name="Brambilla E."/>
            <person name="Rohde M."/>
            <person name="Goker M."/>
            <person name="Detter J.C."/>
            <person name="Woyke T."/>
            <person name="Bristow J."/>
            <person name="Eisen J.A."/>
            <person name="Markowitz V."/>
            <person name="Hugenholtz P."/>
            <person name="Kyrpides N.C."/>
            <person name="Klenk H.P."/>
        </authorList>
    </citation>
    <scope>NUCLEOTIDE SEQUENCE [LARGE SCALE GENOMIC DNA]</scope>
    <source>
        <strain evidence="16">DSM 17365 / JCM 13257 / WB4</strain>
    </source>
</reference>
<dbReference type="HOGENOM" id="CLU_054856_2_2_10"/>
<keyword evidence="13" id="KW-0170">Cobalt</keyword>
<dbReference type="GO" id="GO:0004750">
    <property type="term" value="F:D-ribulose-phosphate 3-epimerase activity"/>
    <property type="evidence" value="ECO:0007669"/>
    <property type="project" value="UniProtKB-UniRule"/>
</dbReference>
<evidence type="ECO:0000256" key="8">
    <source>
        <dbReference type="ARBA" id="ARBA00022723"/>
    </source>
</evidence>
<sequence>MTKIISPSILAADFGNLQAACEMINGSEAQWLHIDIMDGSFVPNISFGFPVLEAVKKHSTKPLDVHLMIVNPEKYISRFAKAGADILTFHYETVENPLSVIELIRAEGIKVGITINPDVPVSVLEPFVDKVDLVLLMTVFAGYGGQKFMDNSYDRIAELKEIIERKKAHCLIEVDGGVNEDNASILFESGVNVLVAGSAVFGAPDPLKTIHNMLNT</sequence>
<comment type="cofactor">
    <cofactor evidence="5">
        <name>Fe(2+)</name>
        <dbReference type="ChEBI" id="CHEBI:29033"/>
    </cofactor>
</comment>
<evidence type="ECO:0000256" key="13">
    <source>
        <dbReference type="PIRSR" id="PIRSR001461-2"/>
    </source>
</evidence>
<evidence type="ECO:0000256" key="3">
    <source>
        <dbReference type="ARBA" id="ARBA00001941"/>
    </source>
</evidence>
<evidence type="ECO:0000256" key="7">
    <source>
        <dbReference type="ARBA" id="ARBA00013188"/>
    </source>
</evidence>
<feature type="binding site" evidence="10">
    <location>
        <begin position="175"/>
        <end position="177"/>
    </location>
    <ligand>
        <name>substrate</name>
    </ligand>
</feature>
<dbReference type="STRING" id="694427.Palpr_2747"/>
<feature type="binding site" evidence="10 13">
    <location>
        <position position="33"/>
    </location>
    <ligand>
        <name>a divalent metal cation</name>
        <dbReference type="ChEBI" id="CHEBI:60240"/>
    </ligand>
</feature>
<keyword evidence="13" id="KW-0464">Manganese</keyword>
<proteinExistence type="inferred from homology"/>
<evidence type="ECO:0000313" key="16">
    <source>
        <dbReference type="Proteomes" id="UP000008718"/>
    </source>
</evidence>
<dbReference type="Pfam" id="PF00834">
    <property type="entry name" value="Ribul_P_3_epim"/>
    <property type="match status" value="1"/>
</dbReference>
<evidence type="ECO:0000256" key="10">
    <source>
        <dbReference type="HAMAP-Rule" id="MF_02227"/>
    </source>
</evidence>
<name>E4T833_PALPW</name>
<dbReference type="PROSITE" id="PS01085">
    <property type="entry name" value="RIBUL_P_3_EPIMER_1"/>
    <property type="match status" value="1"/>
</dbReference>
<dbReference type="PIRSF" id="PIRSF001461">
    <property type="entry name" value="RPE"/>
    <property type="match status" value="1"/>
</dbReference>
<comment type="function">
    <text evidence="10">Catalyzes the reversible epimerization of D-ribulose 5-phosphate to D-xylulose 5-phosphate.</text>
</comment>
<evidence type="ECO:0000256" key="4">
    <source>
        <dbReference type="ARBA" id="ARBA00001947"/>
    </source>
</evidence>
<dbReference type="Proteomes" id="UP000008718">
    <property type="component" value="Chromosome"/>
</dbReference>
<comment type="cofactor">
    <cofactor evidence="10 13">
        <name>a divalent metal cation</name>
        <dbReference type="ChEBI" id="CHEBI:60240"/>
    </cofactor>
    <text evidence="10 13">Binds 1 divalent metal cation per subunit.</text>
</comment>
<dbReference type="GO" id="GO:0019323">
    <property type="term" value="P:pentose catabolic process"/>
    <property type="evidence" value="ECO:0007669"/>
    <property type="project" value="UniProtKB-UniRule"/>
</dbReference>
<comment type="catalytic activity">
    <reaction evidence="1 10 11">
        <text>D-ribulose 5-phosphate = D-xylulose 5-phosphate</text>
        <dbReference type="Rhea" id="RHEA:13677"/>
        <dbReference type="ChEBI" id="CHEBI:57737"/>
        <dbReference type="ChEBI" id="CHEBI:58121"/>
        <dbReference type="EC" id="5.1.3.1"/>
    </reaction>
</comment>